<evidence type="ECO:0000256" key="3">
    <source>
        <dbReference type="RuleBase" id="RU003707"/>
    </source>
</evidence>
<name>A0A427XTA5_9TREE</name>
<proteinExistence type="inferred from homology"/>
<comment type="caution">
    <text evidence="4">The sequence shown here is derived from an EMBL/GenBank/DDBJ whole genome shotgun (WGS) entry which is preliminary data.</text>
</comment>
<accession>A0A427XTA5</accession>
<dbReference type="GeneID" id="39592817"/>
<keyword evidence="2" id="KW-0456">Lyase</keyword>
<dbReference type="GO" id="GO:0006635">
    <property type="term" value="P:fatty acid beta-oxidation"/>
    <property type="evidence" value="ECO:0007669"/>
    <property type="project" value="TreeGrafter"/>
</dbReference>
<gene>
    <name evidence="4" type="ORF">EHS24_008274</name>
</gene>
<protein>
    <recommendedName>
        <fullName evidence="6">Enoyl-CoA hydratase</fullName>
    </recommendedName>
</protein>
<evidence type="ECO:0000313" key="4">
    <source>
        <dbReference type="EMBL" id="RSH82070.1"/>
    </source>
</evidence>
<reference evidence="4 5" key="1">
    <citation type="submission" date="2018-11" db="EMBL/GenBank/DDBJ databases">
        <title>Genome sequence of Apiotrichum porosum DSM 27194.</title>
        <authorList>
            <person name="Aliyu H."/>
            <person name="Gorte O."/>
            <person name="Ochsenreither K."/>
        </authorList>
    </citation>
    <scope>NUCLEOTIDE SEQUENCE [LARGE SCALE GENOMIC DNA]</scope>
    <source>
        <strain evidence="4 5">DSM 27194</strain>
    </source>
</reference>
<dbReference type="CDD" id="cd06558">
    <property type="entry name" value="crotonase-like"/>
    <property type="match status" value="1"/>
</dbReference>
<sequence>MTASDPFVVKSRSPSGRVLILTLNRPKALNALSDGLFRQLNAYLAEADDDDTVASIVITGGDKVFAAGADIKELGANTFAAAYSRDALSSWQRVAAIRKPIVAGVAGYALGGGCELAMMADLLVCTPTAVFGLPEINLGVIPGAGGTQRLAHLIGKTRTMDMVLNDRKLSGKEAYDFGLASGLTKEGESVVAAATKVAEQLATKGALALQAGKEAVNACEWKR</sequence>
<evidence type="ECO:0008006" key="6">
    <source>
        <dbReference type="Google" id="ProtNLM"/>
    </source>
</evidence>
<dbReference type="Proteomes" id="UP000279236">
    <property type="component" value="Unassembled WGS sequence"/>
</dbReference>
<organism evidence="4 5">
    <name type="scientific">Apiotrichum porosum</name>
    <dbReference type="NCBI Taxonomy" id="105984"/>
    <lineage>
        <taxon>Eukaryota</taxon>
        <taxon>Fungi</taxon>
        <taxon>Dikarya</taxon>
        <taxon>Basidiomycota</taxon>
        <taxon>Agaricomycotina</taxon>
        <taxon>Tremellomycetes</taxon>
        <taxon>Trichosporonales</taxon>
        <taxon>Trichosporonaceae</taxon>
        <taxon>Apiotrichum</taxon>
    </lineage>
</organism>
<dbReference type="OrthoDB" id="2018133at2759"/>
<comment type="similarity">
    <text evidence="1 3">Belongs to the enoyl-CoA hydratase/isomerase family.</text>
</comment>
<keyword evidence="5" id="KW-1185">Reference proteome</keyword>
<dbReference type="STRING" id="105984.A0A427XTA5"/>
<dbReference type="SUPFAM" id="SSF52096">
    <property type="entry name" value="ClpP/crotonase"/>
    <property type="match status" value="1"/>
</dbReference>
<dbReference type="Pfam" id="PF00378">
    <property type="entry name" value="ECH_1"/>
    <property type="match status" value="1"/>
</dbReference>
<dbReference type="PROSITE" id="PS00166">
    <property type="entry name" value="ENOYL_COA_HYDRATASE"/>
    <property type="match status" value="1"/>
</dbReference>
<evidence type="ECO:0000256" key="1">
    <source>
        <dbReference type="ARBA" id="ARBA00005254"/>
    </source>
</evidence>
<dbReference type="RefSeq" id="XP_028476525.1">
    <property type="nucleotide sequence ID" value="XM_028623592.1"/>
</dbReference>
<evidence type="ECO:0000256" key="2">
    <source>
        <dbReference type="ARBA" id="ARBA00023239"/>
    </source>
</evidence>
<dbReference type="Gene3D" id="3.90.226.10">
    <property type="entry name" value="2-enoyl-CoA Hydratase, Chain A, domain 1"/>
    <property type="match status" value="1"/>
</dbReference>
<dbReference type="PANTHER" id="PTHR11941">
    <property type="entry name" value="ENOYL-COA HYDRATASE-RELATED"/>
    <property type="match status" value="1"/>
</dbReference>
<dbReference type="AlphaFoldDB" id="A0A427XTA5"/>
<dbReference type="InterPro" id="IPR018376">
    <property type="entry name" value="Enoyl-CoA_hyd/isom_CS"/>
</dbReference>
<dbReference type="GO" id="GO:0005739">
    <property type="term" value="C:mitochondrion"/>
    <property type="evidence" value="ECO:0007669"/>
    <property type="project" value="TreeGrafter"/>
</dbReference>
<dbReference type="GO" id="GO:0016829">
    <property type="term" value="F:lyase activity"/>
    <property type="evidence" value="ECO:0007669"/>
    <property type="project" value="UniProtKB-KW"/>
</dbReference>
<evidence type="ECO:0000313" key="5">
    <source>
        <dbReference type="Proteomes" id="UP000279236"/>
    </source>
</evidence>
<dbReference type="FunFam" id="3.90.226.10:FF:000009">
    <property type="entry name" value="Carnitinyl-CoA dehydratase"/>
    <property type="match status" value="1"/>
</dbReference>
<dbReference type="InterPro" id="IPR001753">
    <property type="entry name" value="Enoyl-CoA_hydra/iso"/>
</dbReference>
<dbReference type="PANTHER" id="PTHR11941:SF54">
    <property type="entry name" value="ENOYL-COA HYDRATASE, MITOCHONDRIAL"/>
    <property type="match status" value="1"/>
</dbReference>
<dbReference type="InterPro" id="IPR029045">
    <property type="entry name" value="ClpP/crotonase-like_dom_sf"/>
</dbReference>
<dbReference type="EMBL" id="RSCE01000006">
    <property type="protein sequence ID" value="RSH82070.1"/>
    <property type="molecule type" value="Genomic_DNA"/>
</dbReference>